<dbReference type="Pfam" id="PF11951">
    <property type="entry name" value="Fungal_trans_2"/>
    <property type="match status" value="1"/>
</dbReference>
<dbReference type="AlphaFoldDB" id="A0A370U1F5"/>
<accession>A0A370U1F5</accession>
<dbReference type="OrthoDB" id="4220372at2759"/>
<dbReference type="EMBL" id="NPIC01000001">
    <property type="protein sequence ID" value="RDL41612.1"/>
    <property type="molecule type" value="Genomic_DNA"/>
</dbReference>
<evidence type="ECO:0000313" key="2">
    <source>
        <dbReference type="Proteomes" id="UP000254866"/>
    </source>
</evidence>
<comment type="caution">
    <text evidence="1">The sequence shown here is derived from an EMBL/GenBank/DDBJ whole genome shotgun (WGS) entry which is preliminary data.</text>
</comment>
<keyword evidence="2" id="KW-1185">Reference proteome</keyword>
<dbReference type="RefSeq" id="XP_031874268.1">
    <property type="nucleotide sequence ID" value="XM_032010214.1"/>
</dbReference>
<proteinExistence type="predicted"/>
<reference evidence="1 2" key="1">
    <citation type="journal article" date="2018" name="IMA Fungus">
        <title>IMA Genome-F 9: Draft genome sequence of Annulohypoxylon stygium, Aspergillus mulundensis, Berkeleyomyces basicola (syn. Thielaviopsis basicola), Ceratocystis smalleyi, two Cercospora beticola strains, Coleophoma cylindrospora, Fusarium fracticaudum, Phialophora cf. hyalina, and Morchella septimelata.</title>
        <authorList>
            <person name="Wingfield B.D."/>
            <person name="Bills G.F."/>
            <person name="Dong Y."/>
            <person name="Huang W."/>
            <person name="Nel W.J."/>
            <person name="Swalarsk-Parry B.S."/>
            <person name="Vaghefi N."/>
            <person name="Wilken P.M."/>
            <person name="An Z."/>
            <person name="de Beer Z.W."/>
            <person name="De Vos L."/>
            <person name="Chen L."/>
            <person name="Duong T.A."/>
            <person name="Gao Y."/>
            <person name="Hammerbacher A."/>
            <person name="Kikkert J.R."/>
            <person name="Li Y."/>
            <person name="Li H."/>
            <person name="Li K."/>
            <person name="Li Q."/>
            <person name="Liu X."/>
            <person name="Ma X."/>
            <person name="Naidoo K."/>
            <person name="Pethybridge S.J."/>
            <person name="Sun J."/>
            <person name="Steenkamp E.T."/>
            <person name="van der Nest M.A."/>
            <person name="van Wyk S."/>
            <person name="Wingfield M.J."/>
            <person name="Xiong C."/>
            <person name="Yue Q."/>
            <person name="Zhang X."/>
        </authorList>
    </citation>
    <scope>NUCLEOTIDE SEQUENCE [LARGE SCALE GENOMIC DNA]</scope>
    <source>
        <strain evidence="1 2">BP 5553</strain>
    </source>
</reference>
<sequence length="280" mass="31120">MQLPALYHQSDAESALRLSTQAISYASSTKSGHKAAKISRRKYVQAIRAVEKAIRNPVEVKKDETLYAVLLLCGYEVSPPGLSRAFGTKMMLTTSVKTIMGDSEQLLAWGTHVDGAAALVKIRGNEALSSPVSRSMFFFVRKNMILSHMQTSRPLDTVFIERNSITYLHENVEDQLISKTTRIPQLQHQANSLLIDPNCNSRGSLVEKLISAARILDRELLDWAGNVPISWKYSTATNLHPSPHSGFIPHHLHRYVDFYTARGVVRHQYQKSSGGGCASS</sequence>
<gene>
    <name evidence="1" type="ORF">BP5553_01591</name>
</gene>
<dbReference type="PANTHER" id="PTHR38791">
    <property type="entry name" value="ZN(II)2CYS6 TRANSCRIPTION FACTOR (EUROFUNG)-RELATED-RELATED"/>
    <property type="match status" value="1"/>
</dbReference>
<protein>
    <submittedName>
        <fullName evidence="1">Uncharacterized protein</fullName>
    </submittedName>
</protein>
<evidence type="ECO:0000313" key="1">
    <source>
        <dbReference type="EMBL" id="RDL41612.1"/>
    </source>
</evidence>
<organism evidence="1 2">
    <name type="scientific">Venustampulla echinocandica</name>
    <dbReference type="NCBI Taxonomy" id="2656787"/>
    <lineage>
        <taxon>Eukaryota</taxon>
        <taxon>Fungi</taxon>
        <taxon>Dikarya</taxon>
        <taxon>Ascomycota</taxon>
        <taxon>Pezizomycotina</taxon>
        <taxon>Leotiomycetes</taxon>
        <taxon>Helotiales</taxon>
        <taxon>Pleuroascaceae</taxon>
        <taxon>Venustampulla</taxon>
    </lineage>
</organism>
<dbReference type="InterPro" id="IPR053175">
    <property type="entry name" value="DHMBA_Reg_Transcription_Factor"/>
</dbReference>
<dbReference type="STRING" id="2656787.A0A370U1F5"/>
<dbReference type="Proteomes" id="UP000254866">
    <property type="component" value="Unassembled WGS sequence"/>
</dbReference>
<dbReference type="GeneID" id="43594440"/>
<name>A0A370U1F5_9HELO</name>
<dbReference type="InterPro" id="IPR021858">
    <property type="entry name" value="Fun_TF"/>
</dbReference>